<dbReference type="AlphaFoldDB" id="A0A1R2D419"/>
<feature type="transmembrane region" description="Helical" evidence="1">
    <location>
        <begin position="111"/>
        <end position="135"/>
    </location>
</feature>
<evidence type="ECO:0000313" key="2">
    <source>
        <dbReference type="EMBL" id="OMJ95983.1"/>
    </source>
</evidence>
<gene>
    <name evidence="2" type="ORF">SteCoe_546</name>
</gene>
<evidence type="ECO:0000313" key="3">
    <source>
        <dbReference type="Proteomes" id="UP000187209"/>
    </source>
</evidence>
<accession>A0A1R2D419</accession>
<keyword evidence="1" id="KW-1133">Transmembrane helix</keyword>
<keyword evidence="1" id="KW-0812">Transmembrane</keyword>
<dbReference type="Proteomes" id="UP000187209">
    <property type="component" value="Unassembled WGS sequence"/>
</dbReference>
<sequence length="375" mass="44534">MKNIQKSFDSLFSSEKQRLQVLKSKFSWLFYLGICIMLAFSSLLMIMLYPLHKGLNIIWTKFYSEAKKNSLNIRYALNNRVSKYHDMDENFYPQESEIHAHNLTFPHIKHYTFQLGFLIIFGFVLYYISIFIFCAKIQQHLIFKIEFSESMLNRRVYLFQRGFFLNEIFADYKNIGFCSLYGFSPLPPSEIGYTYMSKKTSNSRKDIFQSYLQDVMQSNVWETTFATIKGHNDFLRYGFNSGLFDIRQESWFLMTNYENCEFKCFLKVNNNYKDLMIFFNETWNDADDSSKIYLKKASQEFLLYLHISIGFILAVILCCTLPYFSKEQKIVKHLKINECDRSTSIFSEERNQAKLVSFEVPSKFPDSTKNLNRIV</sequence>
<organism evidence="2 3">
    <name type="scientific">Stentor coeruleus</name>
    <dbReference type="NCBI Taxonomy" id="5963"/>
    <lineage>
        <taxon>Eukaryota</taxon>
        <taxon>Sar</taxon>
        <taxon>Alveolata</taxon>
        <taxon>Ciliophora</taxon>
        <taxon>Postciliodesmatophora</taxon>
        <taxon>Heterotrichea</taxon>
        <taxon>Heterotrichida</taxon>
        <taxon>Stentoridae</taxon>
        <taxon>Stentor</taxon>
    </lineage>
</organism>
<keyword evidence="1" id="KW-0472">Membrane</keyword>
<dbReference type="EMBL" id="MPUH01000005">
    <property type="protein sequence ID" value="OMJ95983.1"/>
    <property type="molecule type" value="Genomic_DNA"/>
</dbReference>
<keyword evidence="3" id="KW-1185">Reference proteome</keyword>
<feature type="transmembrane region" description="Helical" evidence="1">
    <location>
        <begin position="28"/>
        <end position="49"/>
    </location>
</feature>
<proteinExistence type="predicted"/>
<dbReference type="OrthoDB" id="327026at2759"/>
<reference evidence="2 3" key="1">
    <citation type="submission" date="2016-11" db="EMBL/GenBank/DDBJ databases">
        <title>The macronuclear genome of Stentor coeruleus: a giant cell with tiny introns.</title>
        <authorList>
            <person name="Slabodnick M."/>
            <person name="Ruby J.G."/>
            <person name="Reiff S.B."/>
            <person name="Swart E.C."/>
            <person name="Gosai S."/>
            <person name="Prabakaran S."/>
            <person name="Witkowska E."/>
            <person name="Larue G.E."/>
            <person name="Fisher S."/>
            <person name="Freeman R.M."/>
            <person name="Gunawardena J."/>
            <person name="Chu W."/>
            <person name="Stover N.A."/>
            <person name="Gregory B.D."/>
            <person name="Nowacki M."/>
            <person name="Derisi J."/>
            <person name="Roy S.W."/>
            <person name="Marshall W.F."/>
            <person name="Sood P."/>
        </authorList>
    </citation>
    <scope>NUCLEOTIDE SEQUENCE [LARGE SCALE GENOMIC DNA]</scope>
    <source>
        <strain evidence="2">WM001</strain>
    </source>
</reference>
<feature type="transmembrane region" description="Helical" evidence="1">
    <location>
        <begin position="301"/>
        <end position="324"/>
    </location>
</feature>
<evidence type="ECO:0000256" key="1">
    <source>
        <dbReference type="SAM" id="Phobius"/>
    </source>
</evidence>
<protein>
    <submittedName>
        <fullName evidence="2">Uncharacterized protein</fullName>
    </submittedName>
</protein>
<name>A0A1R2D419_9CILI</name>
<comment type="caution">
    <text evidence="2">The sequence shown here is derived from an EMBL/GenBank/DDBJ whole genome shotgun (WGS) entry which is preliminary data.</text>
</comment>